<evidence type="ECO:0008006" key="4">
    <source>
        <dbReference type="Google" id="ProtNLM"/>
    </source>
</evidence>
<accession>A0AAV9HKG9</accession>
<evidence type="ECO:0000313" key="2">
    <source>
        <dbReference type="EMBL" id="KAK4460868.1"/>
    </source>
</evidence>
<dbReference type="Proteomes" id="UP001321749">
    <property type="component" value="Unassembled WGS sequence"/>
</dbReference>
<evidence type="ECO:0000256" key="1">
    <source>
        <dbReference type="SAM" id="SignalP"/>
    </source>
</evidence>
<feature type="signal peptide" evidence="1">
    <location>
        <begin position="1"/>
        <end position="22"/>
    </location>
</feature>
<sequence>MHPCCLMPSGLVLLCANPLVLGQGARPARRLLGTFSPNHDTTSTSHLVDDWLDDPRYFSPKIKGEGTKDGGGARLSPSTSCHFWLSEV</sequence>
<protein>
    <recommendedName>
        <fullName evidence="4">Secreted protein</fullName>
    </recommendedName>
</protein>
<reference evidence="2" key="2">
    <citation type="submission" date="2023-06" db="EMBL/GenBank/DDBJ databases">
        <authorList>
            <consortium name="Lawrence Berkeley National Laboratory"/>
            <person name="Mondo S.J."/>
            <person name="Hensen N."/>
            <person name="Bonometti L."/>
            <person name="Westerberg I."/>
            <person name="Brannstrom I.O."/>
            <person name="Guillou S."/>
            <person name="Cros-Aarteil S."/>
            <person name="Calhoun S."/>
            <person name="Haridas S."/>
            <person name="Kuo A."/>
            <person name="Pangilinan J."/>
            <person name="Riley R."/>
            <person name="Labutti K."/>
            <person name="Andreopoulos B."/>
            <person name="Lipzen A."/>
            <person name="Chen C."/>
            <person name="Yanf M."/>
            <person name="Daum C."/>
            <person name="Ng V."/>
            <person name="Clum A."/>
            <person name="Steindorff A."/>
            <person name="Ohm R."/>
            <person name="Martin F."/>
            <person name="Silar P."/>
            <person name="Natvig D."/>
            <person name="Lalanne C."/>
            <person name="Gautier V."/>
            <person name="Ament-Velasquez S.L."/>
            <person name="Kruys A."/>
            <person name="Hutchinson M.I."/>
            <person name="Powell A.J."/>
            <person name="Barry K."/>
            <person name="Miller A.N."/>
            <person name="Grigoriev I.V."/>
            <person name="Debuchy R."/>
            <person name="Gladieux P."/>
            <person name="Thoren M.H."/>
            <person name="Johannesson H."/>
        </authorList>
    </citation>
    <scope>NUCLEOTIDE SEQUENCE</scope>
    <source>
        <strain evidence="2">PSN324</strain>
    </source>
</reference>
<dbReference type="EMBL" id="MU865003">
    <property type="protein sequence ID" value="KAK4460868.1"/>
    <property type="molecule type" value="Genomic_DNA"/>
</dbReference>
<feature type="chain" id="PRO_5043620027" description="Secreted protein" evidence="1">
    <location>
        <begin position="23"/>
        <end position="88"/>
    </location>
</feature>
<gene>
    <name evidence="2" type="ORF">QBC42DRAFT_271522</name>
</gene>
<keyword evidence="3" id="KW-1185">Reference proteome</keyword>
<reference evidence="2" key="1">
    <citation type="journal article" date="2023" name="Mol. Phylogenet. Evol.">
        <title>Genome-scale phylogeny and comparative genomics of the fungal order Sordariales.</title>
        <authorList>
            <person name="Hensen N."/>
            <person name="Bonometti L."/>
            <person name="Westerberg I."/>
            <person name="Brannstrom I.O."/>
            <person name="Guillou S."/>
            <person name="Cros-Aarteil S."/>
            <person name="Calhoun S."/>
            <person name="Haridas S."/>
            <person name="Kuo A."/>
            <person name="Mondo S."/>
            <person name="Pangilinan J."/>
            <person name="Riley R."/>
            <person name="LaButti K."/>
            <person name="Andreopoulos B."/>
            <person name="Lipzen A."/>
            <person name="Chen C."/>
            <person name="Yan M."/>
            <person name="Daum C."/>
            <person name="Ng V."/>
            <person name="Clum A."/>
            <person name="Steindorff A."/>
            <person name="Ohm R.A."/>
            <person name="Martin F."/>
            <person name="Silar P."/>
            <person name="Natvig D.O."/>
            <person name="Lalanne C."/>
            <person name="Gautier V."/>
            <person name="Ament-Velasquez S.L."/>
            <person name="Kruys A."/>
            <person name="Hutchinson M.I."/>
            <person name="Powell A.J."/>
            <person name="Barry K."/>
            <person name="Miller A.N."/>
            <person name="Grigoriev I.V."/>
            <person name="Debuchy R."/>
            <person name="Gladieux P."/>
            <person name="Hiltunen Thoren M."/>
            <person name="Johannesson H."/>
        </authorList>
    </citation>
    <scope>NUCLEOTIDE SEQUENCE</scope>
    <source>
        <strain evidence="2">PSN324</strain>
    </source>
</reference>
<keyword evidence="1" id="KW-0732">Signal</keyword>
<comment type="caution">
    <text evidence="2">The sequence shown here is derived from an EMBL/GenBank/DDBJ whole genome shotgun (WGS) entry which is preliminary data.</text>
</comment>
<name>A0AAV9HKG9_9PEZI</name>
<dbReference type="AlphaFoldDB" id="A0AAV9HKG9"/>
<evidence type="ECO:0000313" key="3">
    <source>
        <dbReference type="Proteomes" id="UP001321749"/>
    </source>
</evidence>
<organism evidence="2 3">
    <name type="scientific">Cladorrhinum samala</name>
    <dbReference type="NCBI Taxonomy" id="585594"/>
    <lineage>
        <taxon>Eukaryota</taxon>
        <taxon>Fungi</taxon>
        <taxon>Dikarya</taxon>
        <taxon>Ascomycota</taxon>
        <taxon>Pezizomycotina</taxon>
        <taxon>Sordariomycetes</taxon>
        <taxon>Sordariomycetidae</taxon>
        <taxon>Sordariales</taxon>
        <taxon>Podosporaceae</taxon>
        <taxon>Cladorrhinum</taxon>
    </lineage>
</organism>
<proteinExistence type="predicted"/>